<dbReference type="PANTHER" id="PTHR17613">
    <property type="entry name" value="CEREBRAL PROTEIN-11-RELATED"/>
    <property type="match status" value="1"/>
</dbReference>
<accession>Q18025</accession>
<feature type="compositionally biased region" description="Polar residues" evidence="8">
    <location>
        <begin position="1"/>
        <end position="17"/>
    </location>
</feature>
<keyword evidence="3 9" id="KW-0812">Transmembrane</keyword>
<evidence type="ECO:0000256" key="8">
    <source>
        <dbReference type="SAM" id="MobiDB-lite"/>
    </source>
</evidence>
<feature type="region of interest" description="Disordered" evidence="8">
    <location>
        <begin position="155"/>
        <end position="263"/>
    </location>
</feature>
<dbReference type="OrthoDB" id="10072335at2759"/>
<name>Q18025_CAEEL</name>
<evidence type="ECO:0000313" key="11">
    <source>
        <dbReference type="Proteomes" id="UP000001940"/>
    </source>
</evidence>
<dbReference type="GO" id="GO:0016020">
    <property type="term" value="C:membrane"/>
    <property type="evidence" value="ECO:0007669"/>
    <property type="project" value="UniProtKB-SubCell"/>
</dbReference>
<dbReference type="FunCoup" id="Q18025">
    <property type="interactions" value="1984"/>
</dbReference>
<keyword evidence="13" id="KW-1267">Proteomics identification</keyword>
<proteinExistence type="evidence at protein level"/>
<keyword evidence="11" id="KW-1185">Reference proteome</keyword>
<dbReference type="KEGG" id="cel:CELE_C15H9.4"/>
<comment type="subcellular location">
    <subcellularLocation>
        <location evidence="1">Membrane</location>
    </subcellularLocation>
</comment>
<evidence type="ECO:0000256" key="5">
    <source>
        <dbReference type="ARBA" id="ARBA00023054"/>
    </source>
</evidence>
<dbReference type="Bgee" id="WBGene00015800">
    <property type="expression patterns" value="Expressed in pharyngeal muscle cell (C elegans) and 3 other cell types or tissues"/>
</dbReference>
<dbReference type="Proteomes" id="UP000001940">
    <property type="component" value="Chromosome X"/>
</dbReference>
<dbReference type="STRING" id="6239.C15H9.4.1"/>
<dbReference type="EMBL" id="BX284606">
    <property type="protein sequence ID" value="CCD64630.1"/>
    <property type="molecule type" value="Genomic_DNA"/>
</dbReference>
<dbReference type="PaxDb" id="6239-C15H9.4"/>
<dbReference type="OMA" id="WEAISEY"/>
<dbReference type="PANTHER" id="PTHR17613:SF14">
    <property type="entry name" value="DEMENTIN, ISOFORM H"/>
    <property type="match status" value="1"/>
</dbReference>
<keyword evidence="5 7" id="KW-0175">Coiled coil</keyword>
<feature type="coiled-coil region" evidence="7">
    <location>
        <begin position="320"/>
        <end position="382"/>
    </location>
</feature>
<evidence type="ECO:0000256" key="4">
    <source>
        <dbReference type="ARBA" id="ARBA00022989"/>
    </source>
</evidence>
<comment type="similarity">
    <text evidence="2">Belongs to the TEX28 family.</text>
</comment>
<dbReference type="SMR" id="Q18025"/>
<dbReference type="PIR" id="T15515">
    <property type="entry name" value="T15515"/>
</dbReference>
<evidence type="ECO:0000256" key="9">
    <source>
        <dbReference type="SAM" id="Phobius"/>
    </source>
</evidence>
<evidence type="ECO:0000256" key="3">
    <source>
        <dbReference type="ARBA" id="ARBA00022692"/>
    </source>
</evidence>
<dbReference type="InterPro" id="IPR019394">
    <property type="entry name" value="TEX28/TMCC"/>
</dbReference>
<dbReference type="eggNOG" id="KOG3850">
    <property type="taxonomic scope" value="Eukaryota"/>
</dbReference>
<feature type="region of interest" description="Disordered" evidence="8">
    <location>
        <begin position="1"/>
        <end position="20"/>
    </location>
</feature>
<gene>
    <name evidence="10 12" type="ORF">C15H9.4</name>
    <name evidence="10" type="ORF">CELE_C15H9.4</name>
</gene>
<evidence type="ECO:0000313" key="10">
    <source>
        <dbReference type="EMBL" id="CCD64630.1"/>
    </source>
</evidence>
<feature type="compositionally biased region" description="Low complexity" evidence="8">
    <location>
        <begin position="200"/>
        <end position="217"/>
    </location>
</feature>
<dbReference type="DIP" id="DIP-26183N"/>
<dbReference type="GO" id="GO:0012505">
    <property type="term" value="C:endomembrane system"/>
    <property type="evidence" value="ECO:0000318"/>
    <property type="project" value="GO_Central"/>
</dbReference>
<keyword evidence="6 9" id="KW-0472">Membrane</keyword>
<reference evidence="10 11" key="1">
    <citation type="journal article" date="1998" name="Science">
        <title>Genome sequence of the nematode C. elegans: a platform for investigating biology.</title>
        <authorList>
            <consortium name="The C. elegans sequencing consortium"/>
            <person name="Sulson J.E."/>
            <person name="Waterston R."/>
        </authorList>
    </citation>
    <scope>NUCLEOTIDE SEQUENCE [LARGE SCALE GENOMIC DNA]</scope>
    <source>
        <strain evidence="10 11">Bristol N2</strain>
    </source>
</reference>
<feature type="compositionally biased region" description="Polar residues" evidence="8">
    <location>
        <begin position="236"/>
        <end position="248"/>
    </location>
</feature>
<dbReference type="PeptideAtlas" id="Q18025"/>
<dbReference type="AGR" id="WB:WBGene00015800"/>
<dbReference type="WormBase" id="C15H9.4">
    <property type="protein sequence ID" value="CE39558"/>
    <property type="gene ID" value="WBGene00015800"/>
</dbReference>
<feature type="transmembrane region" description="Helical" evidence="9">
    <location>
        <begin position="429"/>
        <end position="446"/>
    </location>
</feature>
<dbReference type="RefSeq" id="NP_509021.2">
    <property type="nucleotide sequence ID" value="NM_076620.5"/>
</dbReference>
<feature type="transmembrane region" description="Helical" evidence="9">
    <location>
        <begin position="396"/>
        <end position="417"/>
    </location>
</feature>
<dbReference type="HOGENOM" id="CLU_592154_0_0_1"/>
<dbReference type="PhylomeDB" id="Q18025"/>
<evidence type="ECO:0000256" key="2">
    <source>
        <dbReference type="ARBA" id="ARBA00008108"/>
    </source>
</evidence>
<dbReference type="Pfam" id="PF10267">
    <property type="entry name" value="Tmemb_cc2"/>
    <property type="match status" value="1"/>
</dbReference>
<evidence type="ECO:0000313" key="12">
    <source>
        <dbReference type="WormBase" id="C15H9.4"/>
    </source>
</evidence>
<dbReference type="GeneID" id="182643"/>
<evidence type="ECO:0000256" key="7">
    <source>
        <dbReference type="SAM" id="Coils"/>
    </source>
</evidence>
<organism evidence="10 11">
    <name type="scientific">Caenorhabditis elegans</name>
    <dbReference type="NCBI Taxonomy" id="6239"/>
    <lineage>
        <taxon>Eukaryota</taxon>
        <taxon>Metazoa</taxon>
        <taxon>Ecdysozoa</taxon>
        <taxon>Nematoda</taxon>
        <taxon>Chromadorea</taxon>
        <taxon>Rhabditida</taxon>
        <taxon>Rhabditina</taxon>
        <taxon>Rhabditomorpha</taxon>
        <taxon>Rhabditoidea</taxon>
        <taxon>Rhabditidae</taxon>
        <taxon>Peloderinae</taxon>
        <taxon>Caenorhabditis</taxon>
    </lineage>
</organism>
<dbReference type="CTD" id="182643"/>
<keyword evidence="4 9" id="KW-1133">Transmembrane helix</keyword>
<dbReference type="IntAct" id="Q18025">
    <property type="interactions" value="10"/>
</dbReference>
<sequence length="467" mass="52463">MTTDSASLKSSEGTCSSIGDEREKAKIVQKLIEIKDKLRALNEKREADVEKFLSITRQSEISRGVGADNPQRARIRNNFERQNRKHAHETEMLQKKLIDYEERLKLVDSGEYEPSPTKSRVFPTGIRKAKGMTETMVNAPIEFAQRVKSAFSADNVNSTQNGTTGAPKTGQSTFFTTRKSADTDEVESNAVHKNRGAKRNSSTLPPNLSLTSPDPLSAYKEEDSSDPESRPGSAADETSNVPYHTADNSLYLPPNHPYHSAHAAPSEEGFNAIHEHLNSILQHLMLIDRKYDRLEDDIKKEIKFYAEALEEERFKTTKLEEILNEAVELQQAEIATLKEQNLMATRVDYQHNDRFRNVEENMESLQNHLVRIENALMDVRQVKLTSNVWQRVALNAGNIVVELLKIALFVVASILDLVRPLTGSRNRSAMAFGLVFLAIFFGHHLQKVTYLFGGSTPDVNKTGGPTK</sequence>
<feature type="compositionally biased region" description="Polar residues" evidence="8">
    <location>
        <begin position="155"/>
        <end position="178"/>
    </location>
</feature>
<dbReference type="InParanoid" id="Q18025"/>
<evidence type="ECO:0000256" key="6">
    <source>
        <dbReference type="ARBA" id="ARBA00023136"/>
    </source>
</evidence>
<protein>
    <submittedName>
        <fullName evidence="10">Transmembrane and coiled-coil domains protein 2</fullName>
    </submittedName>
</protein>
<evidence type="ECO:0000256" key="1">
    <source>
        <dbReference type="ARBA" id="ARBA00004370"/>
    </source>
</evidence>
<evidence type="ECO:0007829" key="13">
    <source>
        <dbReference type="PeptideAtlas" id="Q18025"/>
    </source>
</evidence>
<dbReference type="UCSC" id="C15H9.4">
    <property type="organism name" value="c. elegans"/>
</dbReference>
<dbReference type="AlphaFoldDB" id="Q18025"/>